<reference evidence="1 2" key="2">
    <citation type="journal article" date="2013" name="Plant Cell Physiol.">
        <title>Rice Annotation Project Database (RAP-DB): an integrative and interactive database for rice genomics.</title>
        <authorList>
            <person name="Sakai H."/>
            <person name="Lee S.S."/>
            <person name="Tanaka T."/>
            <person name="Numa H."/>
            <person name="Kim J."/>
            <person name="Kawahara Y."/>
            <person name="Wakimoto H."/>
            <person name="Yang C.C."/>
            <person name="Iwamoto M."/>
            <person name="Abe T."/>
            <person name="Yamada Y."/>
            <person name="Muto A."/>
            <person name="Inokuchi H."/>
            <person name="Ikemura T."/>
            <person name="Matsumoto T."/>
            <person name="Sasaki T."/>
            <person name="Itoh T."/>
        </authorList>
    </citation>
    <scope>NUCLEOTIDE SEQUENCE [LARGE SCALE GENOMIC DNA]</scope>
    <source>
        <strain evidence="2">cv. Nipponbare</strain>
    </source>
</reference>
<name>A0A0P0VL03_ORYSJ</name>
<sequence>MVAKRNPGTPATAAAPRERMRRRWLYSVLTNVTWKPLQWSTLASFIIGVTCPCAGNGRHTACGLISSAATMSSYVVVRRSIGWWKRDAAVYEMQPLRLQALHIYTTSVYCYSSVGWYTPAWPGSHR</sequence>
<organism evidence="1 2">
    <name type="scientific">Oryza sativa subsp. japonica</name>
    <name type="common">Rice</name>
    <dbReference type="NCBI Taxonomy" id="39947"/>
    <lineage>
        <taxon>Eukaryota</taxon>
        <taxon>Viridiplantae</taxon>
        <taxon>Streptophyta</taxon>
        <taxon>Embryophyta</taxon>
        <taxon>Tracheophyta</taxon>
        <taxon>Spermatophyta</taxon>
        <taxon>Magnoliopsida</taxon>
        <taxon>Liliopsida</taxon>
        <taxon>Poales</taxon>
        <taxon>Poaceae</taxon>
        <taxon>BOP clade</taxon>
        <taxon>Oryzoideae</taxon>
        <taxon>Oryzeae</taxon>
        <taxon>Oryzinae</taxon>
        <taxon>Oryza</taxon>
        <taxon>Oryza sativa</taxon>
    </lineage>
</organism>
<gene>
    <name evidence="1" type="ordered locus">Os02g0578000</name>
    <name evidence="1" type="ORF">OSNPB_020578000</name>
</gene>
<protein>
    <submittedName>
        <fullName evidence="1">Os02g0578000 protein</fullName>
    </submittedName>
</protein>
<evidence type="ECO:0000313" key="2">
    <source>
        <dbReference type="Proteomes" id="UP000059680"/>
    </source>
</evidence>
<evidence type="ECO:0000313" key="1">
    <source>
        <dbReference type="EMBL" id="BAS79396.1"/>
    </source>
</evidence>
<dbReference type="eggNOG" id="ENOG502R5X3">
    <property type="taxonomic scope" value="Eukaryota"/>
</dbReference>
<dbReference type="PaxDb" id="39947-A0A0P0VL03"/>
<reference evidence="1 2" key="3">
    <citation type="journal article" date="2013" name="Rice">
        <title>Improvement of the Oryza sativa Nipponbare reference genome using next generation sequence and optical map data.</title>
        <authorList>
            <person name="Kawahara Y."/>
            <person name="de la Bastide M."/>
            <person name="Hamilton J.P."/>
            <person name="Kanamori H."/>
            <person name="McCombie W.R."/>
            <person name="Ouyang S."/>
            <person name="Schwartz D.C."/>
            <person name="Tanaka T."/>
            <person name="Wu J."/>
            <person name="Zhou S."/>
            <person name="Childs K.L."/>
            <person name="Davidson R.M."/>
            <person name="Lin H."/>
            <person name="Quesada-Ocampo L."/>
            <person name="Vaillancourt B."/>
            <person name="Sakai H."/>
            <person name="Lee S.S."/>
            <person name="Kim J."/>
            <person name="Numa H."/>
            <person name="Itoh T."/>
            <person name="Buell C.R."/>
            <person name="Matsumoto T."/>
        </authorList>
    </citation>
    <scope>NUCLEOTIDE SEQUENCE [LARGE SCALE GENOMIC DNA]</scope>
    <source>
        <strain evidence="2">cv. Nipponbare</strain>
    </source>
</reference>
<reference evidence="2" key="1">
    <citation type="journal article" date="2005" name="Nature">
        <title>The map-based sequence of the rice genome.</title>
        <authorList>
            <consortium name="International rice genome sequencing project (IRGSP)"/>
            <person name="Matsumoto T."/>
            <person name="Wu J."/>
            <person name="Kanamori H."/>
            <person name="Katayose Y."/>
            <person name="Fujisawa M."/>
            <person name="Namiki N."/>
            <person name="Mizuno H."/>
            <person name="Yamamoto K."/>
            <person name="Antonio B.A."/>
            <person name="Baba T."/>
            <person name="Sakata K."/>
            <person name="Nagamura Y."/>
            <person name="Aoki H."/>
            <person name="Arikawa K."/>
            <person name="Arita K."/>
            <person name="Bito T."/>
            <person name="Chiden Y."/>
            <person name="Fujitsuka N."/>
            <person name="Fukunaka R."/>
            <person name="Hamada M."/>
            <person name="Harada C."/>
            <person name="Hayashi A."/>
            <person name="Hijishita S."/>
            <person name="Honda M."/>
            <person name="Hosokawa S."/>
            <person name="Ichikawa Y."/>
            <person name="Idonuma A."/>
            <person name="Iijima M."/>
            <person name="Ikeda M."/>
            <person name="Ikeno M."/>
            <person name="Ito K."/>
            <person name="Ito S."/>
            <person name="Ito T."/>
            <person name="Ito Y."/>
            <person name="Ito Y."/>
            <person name="Iwabuchi A."/>
            <person name="Kamiya K."/>
            <person name="Karasawa W."/>
            <person name="Kurita K."/>
            <person name="Katagiri S."/>
            <person name="Kikuta A."/>
            <person name="Kobayashi H."/>
            <person name="Kobayashi N."/>
            <person name="Machita K."/>
            <person name="Maehara T."/>
            <person name="Masukawa M."/>
            <person name="Mizubayashi T."/>
            <person name="Mukai Y."/>
            <person name="Nagasaki H."/>
            <person name="Nagata Y."/>
            <person name="Naito S."/>
            <person name="Nakashima M."/>
            <person name="Nakama Y."/>
            <person name="Nakamichi Y."/>
            <person name="Nakamura M."/>
            <person name="Meguro A."/>
            <person name="Negishi M."/>
            <person name="Ohta I."/>
            <person name="Ohta T."/>
            <person name="Okamoto M."/>
            <person name="Ono N."/>
            <person name="Saji S."/>
            <person name="Sakaguchi M."/>
            <person name="Sakai K."/>
            <person name="Shibata M."/>
            <person name="Shimokawa T."/>
            <person name="Song J."/>
            <person name="Takazaki Y."/>
            <person name="Terasawa K."/>
            <person name="Tsugane M."/>
            <person name="Tsuji K."/>
            <person name="Ueda S."/>
            <person name="Waki K."/>
            <person name="Yamagata H."/>
            <person name="Yamamoto M."/>
            <person name="Yamamoto S."/>
            <person name="Yamane H."/>
            <person name="Yoshiki S."/>
            <person name="Yoshihara R."/>
            <person name="Yukawa K."/>
            <person name="Zhong H."/>
            <person name="Yano M."/>
            <person name="Yuan Q."/>
            <person name="Ouyang S."/>
            <person name="Liu J."/>
            <person name="Jones K.M."/>
            <person name="Gansberger K."/>
            <person name="Moffat K."/>
            <person name="Hill J."/>
            <person name="Bera J."/>
            <person name="Fadrosh D."/>
            <person name="Jin S."/>
            <person name="Johri S."/>
            <person name="Kim M."/>
            <person name="Overton L."/>
            <person name="Reardon M."/>
            <person name="Tsitrin T."/>
            <person name="Vuong H."/>
            <person name="Weaver B."/>
            <person name="Ciecko A."/>
            <person name="Tallon L."/>
            <person name="Jackson J."/>
            <person name="Pai G."/>
            <person name="Aken S.V."/>
            <person name="Utterback T."/>
            <person name="Reidmuller S."/>
            <person name="Feldblyum T."/>
            <person name="Hsiao J."/>
            <person name="Zismann V."/>
            <person name="Iobst S."/>
            <person name="de Vazeille A.R."/>
            <person name="Buell C.R."/>
            <person name="Ying K."/>
            <person name="Li Y."/>
            <person name="Lu T."/>
            <person name="Huang Y."/>
            <person name="Zhao Q."/>
            <person name="Feng Q."/>
            <person name="Zhang L."/>
            <person name="Zhu J."/>
            <person name="Weng Q."/>
            <person name="Mu J."/>
            <person name="Lu Y."/>
            <person name="Fan D."/>
            <person name="Liu Y."/>
            <person name="Guan J."/>
            <person name="Zhang Y."/>
            <person name="Yu S."/>
            <person name="Liu X."/>
            <person name="Zhang Y."/>
            <person name="Hong G."/>
            <person name="Han B."/>
            <person name="Choisne N."/>
            <person name="Demange N."/>
            <person name="Orjeda G."/>
            <person name="Samain S."/>
            <person name="Cattolico L."/>
            <person name="Pelletier E."/>
            <person name="Couloux A."/>
            <person name="Segurens B."/>
            <person name="Wincker P."/>
            <person name="D'Hont A."/>
            <person name="Scarpelli C."/>
            <person name="Weissenbach J."/>
            <person name="Salanoubat M."/>
            <person name="Quetier F."/>
            <person name="Yu Y."/>
            <person name="Kim H.R."/>
            <person name="Rambo T."/>
            <person name="Currie J."/>
            <person name="Collura K."/>
            <person name="Luo M."/>
            <person name="Yang T."/>
            <person name="Ammiraju J.S.S."/>
            <person name="Engler F."/>
            <person name="Soderlund C."/>
            <person name="Wing R.A."/>
            <person name="Palmer L.E."/>
            <person name="de la Bastide M."/>
            <person name="Spiegel L."/>
            <person name="Nascimento L."/>
            <person name="Zutavern T."/>
            <person name="O'Shaughnessy A."/>
            <person name="Dike S."/>
            <person name="Dedhia N."/>
            <person name="Preston R."/>
            <person name="Balija V."/>
            <person name="McCombie W.R."/>
            <person name="Chow T."/>
            <person name="Chen H."/>
            <person name="Chung M."/>
            <person name="Chen C."/>
            <person name="Shaw J."/>
            <person name="Wu H."/>
            <person name="Hsiao K."/>
            <person name="Chao Y."/>
            <person name="Chu M."/>
            <person name="Cheng C."/>
            <person name="Hour A."/>
            <person name="Lee P."/>
            <person name="Lin S."/>
            <person name="Lin Y."/>
            <person name="Liou J."/>
            <person name="Liu S."/>
            <person name="Hsing Y."/>
            <person name="Raghuvanshi S."/>
            <person name="Mohanty A."/>
            <person name="Bharti A.K."/>
            <person name="Gaur A."/>
            <person name="Gupta V."/>
            <person name="Kumar D."/>
            <person name="Ravi V."/>
            <person name="Vij S."/>
            <person name="Kapur A."/>
            <person name="Khurana P."/>
            <person name="Khurana P."/>
            <person name="Khurana J.P."/>
            <person name="Tyagi A.K."/>
            <person name="Gaikwad K."/>
            <person name="Singh A."/>
            <person name="Dalal V."/>
            <person name="Srivastava S."/>
            <person name="Dixit A."/>
            <person name="Pal A.K."/>
            <person name="Ghazi I.A."/>
            <person name="Yadav M."/>
            <person name="Pandit A."/>
            <person name="Bhargava A."/>
            <person name="Sureshbabu K."/>
            <person name="Batra K."/>
            <person name="Sharma T.R."/>
            <person name="Mohapatra T."/>
            <person name="Singh N.K."/>
            <person name="Messing J."/>
            <person name="Nelson A.B."/>
            <person name="Fuks G."/>
            <person name="Kavchok S."/>
            <person name="Keizer G."/>
            <person name="Linton E."/>
            <person name="Llaca V."/>
            <person name="Song R."/>
            <person name="Tanyolac B."/>
            <person name="Young S."/>
            <person name="Ho-Il K."/>
            <person name="Hahn J.H."/>
            <person name="Sangsakoo G."/>
            <person name="Vanavichit A."/>
            <person name="de Mattos Luiz.A.T."/>
            <person name="Zimmer P.D."/>
            <person name="Malone G."/>
            <person name="Dellagostin O."/>
            <person name="de Oliveira A.C."/>
            <person name="Bevan M."/>
            <person name="Bancroft I."/>
            <person name="Minx P."/>
            <person name="Cordum H."/>
            <person name="Wilson R."/>
            <person name="Cheng Z."/>
            <person name="Jin W."/>
            <person name="Jiang J."/>
            <person name="Leong S.A."/>
            <person name="Iwama H."/>
            <person name="Gojobori T."/>
            <person name="Itoh T."/>
            <person name="Niimura Y."/>
            <person name="Fujii Y."/>
            <person name="Habara T."/>
            <person name="Sakai H."/>
            <person name="Sato Y."/>
            <person name="Wilson G."/>
            <person name="Kumar K."/>
            <person name="McCouch S."/>
            <person name="Juretic N."/>
            <person name="Hoen D."/>
            <person name="Wright S."/>
            <person name="Bruskiewich R."/>
            <person name="Bureau T."/>
            <person name="Miyao A."/>
            <person name="Hirochika H."/>
            <person name="Nishikawa T."/>
            <person name="Kadowaki K."/>
            <person name="Sugiura M."/>
            <person name="Burr B."/>
            <person name="Sasaki T."/>
        </authorList>
    </citation>
    <scope>NUCLEOTIDE SEQUENCE [LARGE SCALE GENOMIC DNA]</scope>
    <source>
        <strain evidence="2">cv. Nipponbare</strain>
    </source>
</reference>
<dbReference type="FunCoup" id="A0A0P0VL03">
    <property type="interactions" value="24"/>
</dbReference>
<accession>A0A0P0VL03</accession>
<dbReference type="Proteomes" id="UP000059680">
    <property type="component" value="Chromosome 2"/>
</dbReference>
<dbReference type="Gramene" id="Os02t0578000-01">
    <property type="protein sequence ID" value="Os02t0578000-01"/>
    <property type="gene ID" value="Os02g0578000"/>
</dbReference>
<feature type="non-terminal residue" evidence="1">
    <location>
        <position position="126"/>
    </location>
</feature>
<keyword evidence="2" id="KW-1185">Reference proteome</keyword>
<proteinExistence type="predicted"/>
<dbReference type="EMBL" id="AP014958">
    <property type="protein sequence ID" value="BAS79396.1"/>
    <property type="molecule type" value="Genomic_DNA"/>
</dbReference>
<dbReference type="AlphaFoldDB" id="A0A0P0VL03"/>
<dbReference type="InParanoid" id="A0A0P0VL03"/>